<dbReference type="EMBL" id="CP040058">
    <property type="protein sequence ID" value="QCP35043.1"/>
    <property type="molecule type" value="Genomic_DNA"/>
</dbReference>
<keyword evidence="6" id="KW-0547">Nucleotide-binding</keyword>
<sequence length="282" mass="31019">MKNFLIMTNEVKDPGFAASNRIKEYLEAKGGTAVLREDFTEDTQTYSNIPDDAECVIILGGDGTMLHASRLIAPHDLPVVGVNLGTLGFLTEIEMSHLSEGLDDLLNDRFHIEERMMLEGCIFHRDISCYRLSALNDIVITRSGFSRIISFKIIVNGELLDVYAADGVIISTPTGSTGYNLSAGGPIVNPEANVILITPVCPHSLQAKSIVLGEWDTIEIHIQKVRKTQLEEALVTFDGQVAERLNPGDIIKINKSRKVAKVVKVQERSFYHTLRAKVGGKA</sequence>
<dbReference type="AlphaFoldDB" id="A0A4P8IGG4"/>
<feature type="binding site" evidence="6">
    <location>
        <begin position="177"/>
        <end position="182"/>
    </location>
    <ligand>
        <name>NAD(+)</name>
        <dbReference type="ChEBI" id="CHEBI:57540"/>
    </ligand>
</feature>
<evidence type="ECO:0000313" key="8">
    <source>
        <dbReference type="Proteomes" id="UP000298653"/>
    </source>
</evidence>
<dbReference type="GO" id="GO:0046872">
    <property type="term" value="F:metal ion binding"/>
    <property type="evidence" value="ECO:0007669"/>
    <property type="project" value="UniProtKB-UniRule"/>
</dbReference>
<evidence type="ECO:0000256" key="5">
    <source>
        <dbReference type="ARBA" id="ARBA00047925"/>
    </source>
</evidence>
<dbReference type="InterPro" id="IPR016064">
    <property type="entry name" value="NAD/diacylglycerol_kinase_sf"/>
</dbReference>
<evidence type="ECO:0000256" key="2">
    <source>
        <dbReference type="ARBA" id="ARBA00022777"/>
    </source>
</evidence>
<name>A0A4P8IGG4_9FIRM</name>
<evidence type="ECO:0000256" key="3">
    <source>
        <dbReference type="ARBA" id="ARBA00022857"/>
    </source>
</evidence>
<feature type="active site" description="Proton acceptor" evidence="6">
    <location>
        <position position="62"/>
    </location>
</feature>
<keyword evidence="6" id="KW-0067">ATP-binding</keyword>
<dbReference type="EC" id="2.7.1.23" evidence="6"/>
<comment type="catalytic activity">
    <reaction evidence="5 6">
        <text>NAD(+) + ATP = ADP + NADP(+) + H(+)</text>
        <dbReference type="Rhea" id="RHEA:18629"/>
        <dbReference type="ChEBI" id="CHEBI:15378"/>
        <dbReference type="ChEBI" id="CHEBI:30616"/>
        <dbReference type="ChEBI" id="CHEBI:57540"/>
        <dbReference type="ChEBI" id="CHEBI:58349"/>
        <dbReference type="ChEBI" id="CHEBI:456216"/>
        <dbReference type="EC" id="2.7.1.23"/>
    </reaction>
</comment>
<dbReference type="PANTHER" id="PTHR20275:SF0">
    <property type="entry name" value="NAD KINASE"/>
    <property type="match status" value="1"/>
</dbReference>
<feature type="binding site" evidence="6">
    <location>
        <begin position="62"/>
        <end position="63"/>
    </location>
    <ligand>
        <name>NAD(+)</name>
        <dbReference type="ChEBI" id="CHEBI:57540"/>
    </ligand>
</feature>
<dbReference type="Pfam" id="PF01513">
    <property type="entry name" value="NAD_kinase"/>
    <property type="match status" value="1"/>
</dbReference>
<comment type="similarity">
    <text evidence="6">Belongs to the NAD kinase family.</text>
</comment>
<dbReference type="GO" id="GO:0051287">
    <property type="term" value="F:NAD binding"/>
    <property type="evidence" value="ECO:0007669"/>
    <property type="project" value="UniProtKB-ARBA"/>
</dbReference>
<keyword evidence="6" id="KW-0963">Cytoplasm</keyword>
<gene>
    <name evidence="6" type="primary">nadK</name>
    <name evidence="7" type="ORF">AR1Y2_1589</name>
</gene>
<accession>A0A4P8IGG4</accession>
<dbReference type="Pfam" id="PF20143">
    <property type="entry name" value="NAD_kinase_C"/>
    <property type="match status" value="1"/>
</dbReference>
<dbReference type="SUPFAM" id="SSF111331">
    <property type="entry name" value="NAD kinase/diacylglycerol kinase-like"/>
    <property type="match status" value="1"/>
</dbReference>
<dbReference type="GO" id="GO:0006741">
    <property type="term" value="P:NADP+ biosynthetic process"/>
    <property type="evidence" value="ECO:0007669"/>
    <property type="project" value="UniProtKB-UniRule"/>
</dbReference>
<comment type="subcellular location">
    <subcellularLocation>
        <location evidence="6">Cytoplasm</location>
    </subcellularLocation>
</comment>
<reference evidence="7 8" key="1">
    <citation type="submission" date="2019-05" db="EMBL/GenBank/DDBJ databases">
        <title>Complete genome sequencing of Anaerostipes rhamnosivorans.</title>
        <authorList>
            <person name="Bui T.P.N."/>
            <person name="de Vos W.M."/>
        </authorList>
    </citation>
    <scope>NUCLEOTIDE SEQUENCE [LARGE SCALE GENOMIC DNA]</scope>
    <source>
        <strain evidence="7 8">1y2</strain>
    </source>
</reference>
<feature type="binding site" evidence="6">
    <location>
        <begin position="136"/>
        <end position="137"/>
    </location>
    <ligand>
        <name>NAD(+)</name>
        <dbReference type="ChEBI" id="CHEBI:57540"/>
    </ligand>
</feature>
<dbReference type="PANTHER" id="PTHR20275">
    <property type="entry name" value="NAD KINASE"/>
    <property type="match status" value="1"/>
</dbReference>
<dbReference type="Gene3D" id="3.40.50.10330">
    <property type="entry name" value="Probable inorganic polyphosphate/atp-NAD kinase, domain 1"/>
    <property type="match status" value="1"/>
</dbReference>
<dbReference type="InterPro" id="IPR002504">
    <property type="entry name" value="NADK"/>
</dbReference>
<evidence type="ECO:0000256" key="4">
    <source>
        <dbReference type="ARBA" id="ARBA00023027"/>
    </source>
</evidence>
<keyword evidence="4 6" id="KW-0520">NAD</keyword>
<comment type="caution">
    <text evidence="6">Lacks conserved residue(s) required for the propagation of feature annotation.</text>
</comment>
<keyword evidence="2 6" id="KW-0418">Kinase</keyword>
<keyword evidence="3 6" id="KW-0521">NADP</keyword>
<organism evidence="7 8">
    <name type="scientific">Anaerostipes rhamnosivorans</name>
    <dbReference type="NCBI Taxonomy" id="1229621"/>
    <lineage>
        <taxon>Bacteria</taxon>
        <taxon>Bacillati</taxon>
        <taxon>Bacillota</taxon>
        <taxon>Clostridia</taxon>
        <taxon>Lachnospirales</taxon>
        <taxon>Lachnospiraceae</taxon>
        <taxon>Anaerostipes</taxon>
    </lineage>
</organism>
<dbReference type="HAMAP" id="MF_00361">
    <property type="entry name" value="NAD_kinase"/>
    <property type="match status" value="1"/>
</dbReference>
<dbReference type="GO" id="GO:0003951">
    <property type="term" value="F:NAD+ kinase activity"/>
    <property type="evidence" value="ECO:0007669"/>
    <property type="project" value="UniProtKB-UniRule"/>
</dbReference>
<dbReference type="RefSeq" id="WP_137328472.1">
    <property type="nucleotide sequence ID" value="NZ_CP040058.1"/>
</dbReference>
<dbReference type="InterPro" id="IPR017438">
    <property type="entry name" value="ATP-NAD_kinase_N"/>
</dbReference>
<dbReference type="Proteomes" id="UP000298653">
    <property type="component" value="Chromosome"/>
</dbReference>
<feature type="binding site" evidence="6">
    <location>
        <position position="240"/>
    </location>
    <ligand>
        <name>NAD(+)</name>
        <dbReference type="ChEBI" id="CHEBI:57540"/>
    </ligand>
</feature>
<proteinExistence type="inferred from homology"/>
<dbReference type="Gene3D" id="2.60.200.30">
    <property type="entry name" value="Probable inorganic polyphosphate/atp-NAD kinase, domain 2"/>
    <property type="match status" value="1"/>
</dbReference>
<dbReference type="KEGG" id="arf:AR1Y2_1589"/>
<comment type="function">
    <text evidence="6">Involved in the regulation of the intracellular balance of NAD and NADP, and is a key enzyme in the biosynthesis of NADP. Catalyzes specifically the phosphorylation on 2'-hydroxyl of the adenosine moiety of NAD to yield NADP.</text>
</comment>
<evidence type="ECO:0000313" key="7">
    <source>
        <dbReference type="EMBL" id="QCP35043.1"/>
    </source>
</evidence>
<protein>
    <recommendedName>
        <fullName evidence="6">NAD kinase</fullName>
        <ecNumber evidence="6">2.7.1.23</ecNumber>
    </recommendedName>
    <alternativeName>
        <fullName evidence="6">ATP-dependent NAD kinase</fullName>
    </alternativeName>
</protein>
<dbReference type="InterPro" id="IPR017437">
    <property type="entry name" value="ATP-NAD_kinase_PpnK-typ_C"/>
</dbReference>
<feature type="binding site" evidence="6">
    <location>
        <position position="166"/>
    </location>
    <ligand>
        <name>NAD(+)</name>
        <dbReference type="ChEBI" id="CHEBI:57540"/>
    </ligand>
</feature>
<evidence type="ECO:0000256" key="1">
    <source>
        <dbReference type="ARBA" id="ARBA00022679"/>
    </source>
</evidence>
<keyword evidence="1 6" id="KW-0808">Transferase</keyword>
<dbReference type="OrthoDB" id="9774737at2"/>
<dbReference type="GO" id="GO:0005737">
    <property type="term" value="C:cytoplasm"/>
    <property type="evidence" value="ECO:0007669"/>
    <property type="project" value="UniProtKB-SubCell"/>
</dbReference>
<feature type="binding site" evidence="6">
    <location>
        <position position="67"/>
    </location>
    <ligand>
        <name>NAD(+)</name>
        <dbReference type="ChEBI" id="CHEBI:57540"/>
    </ligand>
</feature>
<keyword evidence="8" id="KW-1185">Reference proteome</keyword>
<dbReference type="GO" id="GO:0005524">
    <property type="term" value="F:ATP binding"/>
    <property type="evidence" value="ECO:0007669"/>
    <property type="project" value="UniProtKB-KW"/>
</dbReference>
<evidence type="ECO:0000256" key="6">
    <source>
        <dbReference type="HAMAP-Rule" id="MF_00361"/>
    </source>
</evidence>
<comment type="cofactor">
    <cofactor evidence="6">
        <name>a divalent metal cation</name>
        <dbReference type="ChEBI" id="CHEBI:60240"/>
    </cofactor>
</comment>
<dbReference type="GO" id="GO:0019674">
    <property type="term" value="P:NAD+ metabolic process"/>
    <property type="evidence" value="ECO:0007669"/>
    <property type="project" value="InterPro"/>
</dbReference>
<feature type="binding site" evidence="6">
    <location>
        <position position="147"/>
    </location>
    <ligand>
        <name>NAD(+)</name>
        <dbReference type="ChEBI" id="CHEBI:57540"/>
    </ligand>
</feature>